<dbReference type="EMBL" id="JACXVP010000003">
    <property type="protein sequence ID" value="KAG5618094.1"/>
    <property type="molecule type" value="Genomic_DNA"/>
</dbReference>
<accession>A0A9J6A0F8</accession>
<feature type="transmembrane region" description="Helical" evidence="1">
    <location>
        <begin position="129"/>
        <end position="150"/>
    </location>
</feature>
<proteinExistence type="predicted"/>
<keyword evidence="1" id="KW-0472">Membrane</keyword>
<dbReference type="Proteomes" id="UP000824120">
    <property type="component" value="Chromosome 3"/>
</dbReference>
<keyword evidence="3" id="KW-1185">Reference proteome</keyword>
<evidence type="ECO:0000313" key="3">
    <source>
        <dbReference type="Proteomes" id="UP000824120"/>
    </source>
</evidence>
<keyword evidence="1" id="KW-0812">Transmembrane</keyword>
<organism evidence="2 3">
    <name type="scientific">Solanum commersonii</name>
    <name type="common">Commerson's wild potato</name>
    <name type="synonym">Commerson's nightshade</name>
    <dbReference type="NCBI Taxonomy" id="4109"/>
    <lineage>
        <taxon>Eukaryota</taxon>
        <taxon>Viridiplantae</taxon>
        <taxon>Streptophyta</taxon>
        <taxon>Embryophyta</taxon>
        <taxon>Tracheophyta</taxon>
        <taxon>Spermatophyta</taxon>
        <taxon>Magnoliopsida</taxon>
        <taxon>eudicotyledons</taxon>
        <taxon>Gunneridae</taxon>
        <taxon>Pentapetalae</taxon>
        <taxon>asterids</taxon>
        <taxon>lamiids</taxon>
        <taxon>Solanales</taxon>
        <taxon>Solanaceae</taxon>
        <taxon>Solanoideae</taxon>
        <taxon>Solaneae</taxon>
        <taxon>Solanum</taxon>
    </lineage>
</organism>
<keyword evidence="1" id="KW-1133">Transmembrane helix</keyword>
<reference evidence="2 3" key="1">
    <citation type="submission" date="2020-09" db="EMBL/GenBank/DDBJ databases">
        <title>De no assembly of potato wild relative species, Solanum commersonii.</title>
        <authorList>
            <person name="Cho K."/>
        </authorList>
    </citation>
    <scope>NUCLEOTIDE SEQUENCE [LARGE SCALE GENOMIC DNA]</scope>
    <source>
        <strain evidence="2">LZ3.2</strain>
        <tissue evidence="2">Leaf</tissue>
    </source>
</reference>
<dbReference type="AlphaFoldDB" id="A0A9J6A0F8"/>
<sequence length="235" mass="25318">MTSSTLKDAQGFCLLKGLTITYVQSKVAEQLELGHLPSVIPQQIHQLWNSIIFNNCLRVLHTIKIVRTCKFPQSNTCFHSNISEVGLNATRLSSALDSATAANSISVIRQLICNSPFSFSIIFAKQSKALVSVIFLLFNKLPLANFHSAIAQLTLSLAFTSGGSNSLSFSFLLLSFAIALTVSSSSAKLYKVVAAAICASAELLSFSNFNKGGIPFSSTIIFLFRSLSRAKVANA</sequence>
<name>A0A9J6A0F8_SOLCO</name>
<feature type="transmembrane region" description="Helical" evidence="1">
    <location>
        <begin position="162"/>
        <end position="182"/>
    </location>
</feature>
<evidence type="ECO:0000256" key="1">
    <source>
        <dbReference type="SAM" id="Phobius"/>
    </source>
</evidence>
<evidence type="ECO:0000313" key="2">
    <source>
        <dbReference type="EMBL" id="KAG5618094.1"/>
    </source>
</evidence>
<gene>
    <name evidence="2" type="ORF">H5410_017918</name>
</gene>
<protein>
    <submittedName>
        <fullName evidence="2">Uncharacterized protein</fullName>
    </submittedName>
</protein>
<comment type="caution">
    <text evidence="2">The sequence shown here is derived from an EMBL/GenBank/DDBJ whole genome shotgun (WGS) entry which is preliminary data.</text>
</comment>